<protein>
    <recommendedName>
        <fullName evidence="4">Outer-membrane lipoprotein LolB</fullName>
    </recommendedName>
</protein>
<evidence type="ECO:0000313" key="13">
    <source>
        <dbReference type="EMBL" id="NIY56041.1"/>
    </source>
</evidence>
<keyword evidence="7" id="KW-0653">Protein transport</keyword>
<organism evidence="13 14">
    <name type="scientific">Francisella orientalis</name>
    <dbReference type="NCBI Taxonomy" id="299583"/>
    <lineage>
        <taxon>Bacteria</taxon>
        <taxon>Pseudomonadati</taxon>
        <taxon>Pseudomonadota</taxon>
        <taxon>Gammaproteobacteria</taxon>
        <taxon>Thiotrichales</taxon>
        <taxon>Francisellaceae</taxon>
        <taxon>Francisella</taxon>
    </lineage>
</organism>
<evidence type="ECO:0000256" key="1">
    <source>
        <dbReference type="ARBA" id="ARBA00004459"/>
    </source>
</evidence>
<keyword evidence="6" id="KW-0732">Signal</keyword>
<dbReference type="Pfam" id="PF03550">
    <property type="entry name" value="LolB"/>
    <property type="match status" value="1"/>
</dbReference>
<evidence type="ECO:0000256" key="2">
    <source>
        <dbReference type="ARBA" id="ARBA00009696"/>
    </source>
</evidence>
<gene>
    <name evidence="13" type="primary">lolB</name>
    <name evidence="13" type="ORF">CHQ83_00945</name>
</gene>
<comment type="caution">
    <text evidence="13">The sequence shown here is derived from an EMBL/GenBank/DDBJ whole genome shotgun (WGS) entry which is preliminary data.</text>
</comment>
<dbReference type="Gene3D" id="2.50.20.10">
    <property type="entry name" value="Lipoprotein localisation LolA/LolB/LppX"/>
    <property type="match status" value="1"/>
</dbReference>
<keyword evidence="12 13" id="KW-0449">Lipoprotein</keyword>
<dbReference type="SUPFAM" id="SSF89392">
    <property type="entry name" value="Prokaryotic lipoproteins and lipoprotein localization factors"/>
    <property type="match status" value="1"/>
</dbReference>
<evidence type="ECO:0000256" key="4">
    <source>
        <dbReference type="ARBA" id="ARBA00016202"/>
    </source>
</evidence>
<dbReference type="GO" id="GO:0009279">
    <property type="term" value="C:cell outer membrane"/>
    <property type="evidence" value="ECO:0007669"/>
    <property type="project" value="UniProtKB-SubCell"/>
</dbReference>
<keyword evidence="5" id="KW-0813">Transport</keyword>
<evidence type="ECO:0000256" key="10">
    <source>
        <dbReference type="ARBA" id="ARBA00023186"/>
    </source>
</evidence>
<evidence type="ECO:0000256" key="11">
    <source>
        <dbReference type="ARBA" id="ARBA00023237"/>
    </source>
</evidence>
<evidence type="ECO:0000256" key="9">
    <source>
        <dbReference type="ARBA" id="ARBA00023139"/>
    </source>
</evidence>
<dbReference type="AlphaFoldDB" id="A0AAW9YMU1"/>
<comment type="subcellular location">
    <subcellularLocation>
        <location evidence="1">Cell outer membrane</location>
        <topology evidence="1">Lipid-anchor</topology>
    </subcellularLocation>
</comment>
<evidence type="ECO:0000256" key="6">
    <source>
        <dbReference type="ARBA" id="ARBA00022729"/>
    </source>
</evidence>
<evidence type="ECO:0000256" key="12">
    <source>
        <dbReference type="ARBA" id="ARBA00023288"/>
    </source>
</evidence>
<comment type="subunit">
    <text evidence="3">Monomer.</text>
</comment>
<sequence>MRDKLSKKMLSIMLKSKIDIKLKIRLILVLIFVSLLVSCASMQSNVTPIANNVIFDQKLTSEELLQLNKWQAKGVIGIIYNNQVESVNYVYTQDGDNFSISLYGPLGIGSVEIKGDADEVSLENSKGQKITAKEAKTLMLEQLGWYVPVDGLKYWIKAVAIPNTKHNSELNSKGLLSKLSQNGWDISYQNYELVDSKYPLPAKIRMTRENLILKIIIKSWQI</sequence>
<dbReference type="Proteomes" id="UP000774689">
    <property type="component" value="Unassembled WGS sequence"/>
</dbReference>
<dbReference type="GO" id="GO:0015031">
    <property type="term" value="P:protein transport"/>
    <property type="evidence" value="ECO:0007669"/>
    <property type="project" value="UniProtKB-KW"/>
</dbReference>
<evidence type="ECO:0000256" key="8">
    <source>
        <dbReference type="ARBA" id="ARBA00023136"/>
    </source>
</evidence>
<dbReference type="InterPro" id="IPR029046">
    <property type="entry name" value="LolA/LolB/LppX"/>
</dbReference>
<dbReference type="CDD" id="cd16326">
    <property type="entry name" value="LolB"/>
    <property type="match status" value="1"/>
</dbReference>
<evidence type="ECO:0000256" key="5">
    <source>
        <dbReference type="ARBA" id="ARBA00022448"/>
    </source>
</evidence>
<evidence type="ECO:0000256" key="3">
    <source>
        <dbReference type="ARBA" id="ARBA00011245"/>
    </source>
</evidence>
<dbReference type="InterPro" id="IPR004565">
    <property type="entry name" value="OM_lipoprot_LolB"/>
</dbReference>
<keyword evidence="9" id="KW-0564">Palmitate</keyword>
<dbReference type="EMBL" id="QPQM01000001">
    <property type="protein sequence ID" value="NIY56041.1"/>
    <property type="molecule type" value="Genomic_DNA"/>
</dbReference>
<keyword evidence="11" id="KW-0998">Cell outer membrane</keyword>
<name>A0AAW9YMU1_9GAMM</name>
<evidence type="ECO:0000256" key="7">
    <source>
        <dbReference type="ARBA" id="ARBA00022927"/>
    </source>
</evidence>
<proteinExistence type="inferred from homology"/>
<reference evidence="13" key="1">
    <citation type="journal article" date="2020" name="Int. J. Syst. Evol. Microbiol.">
        <title>Reclassification of Francisella noatunensis subsp. orientalis Ottem et al. 2009 as Francisella orientalis sp. nov., Francisella noatunensis subsp. chilensis subsp. nov. and emended description of Francisella noatunensis.</title>
        <authorList>
            <person name="Ramirez-Paredes J.G."/>
            <person name="Larsson P."/>
            <person name="Thompson K.D."/>
            <person name="Penman D.J."/>
            <person name="Busse H.J."/>
            <person name="Ohrman C."/>
            <person name="Sjodin A."/>
            <person name="Soto E."/>
            <person name="Richards R.H."/>
            <person name="Adams A."/>
            <person name="Colquhoun D.J."/>
        </authorList>
    </citation>
    <scope>NUCLEOTIDE SEQUENCE</scope>
    <source>
        <strain evidence="13">LADL-07285A</strain>
    </source>
</reference>
<keyword evidence="10" id="KW-0143">Chaperone</keyword>
<dbReference type="NCBIfam" id="TIGR00548">
    <property type="entry name" value="lolB"/>
    <property type="match status" value="1"/>
</dbReference>
<comment type="similarity">
    <text evidence="2">Belongs to the LolB family.</text>
</comment>
<evidence type="ECO:0000313" key="14">
    <source>
        <dbReference type="Proteomes" id="UP000774689"/>
    </source>
</evidence>
<accession>A0AAW9YMU1</accession>
<keyword evidence="8" id="KW-0472">Membrane</keyword>